<dbReference type="AlphaFoldDB" id="A0A6B3NM94"/>
<evidence type="ECO:0000313" key="1">
    <source>
        <dbReference type="EMBL" id="NER31502.1"/>
    </source>
</evidence>
<proteinExistence type="predicted"/>
<reference evidence="1" key="1">
    <citation type="submission" date="2019-11" db="EMBL/GenBank/DDBJ databases">
        <title>Genomic insights into an expanded diversity of filamentous marine cyanobacteria reveals the extraordinary biosynthetic potential of Moorea and Okeania.</title>
        <authorList>
            <person name="Ferreira Leao T."/>
            <person name="Wang M."/>
            <person name="Moss N."/>
            <person name="Da Silva R."/>
            <person name="Sanders J."/>
            <person name="Nurk S."/>
            <person name="Gurevich A."/>
            <person name="Humphrey G."/>
            <person name="Reher R."/>
            <person name="Zhu Q."/>
            <person name="Belda-Ferre P."/>
            <person name="Glukhov E."/>
            <person name="Rex R."/>
            <person name="Dorrestein P.C."/>
            <person name="Knight R."/>
            <person name="Pevzner P."/>
            <person name="Gerwick W.H."/>
            <person name="Gerwick L."/>
        </authorList>
    </citation>
    <scope>NUCLEOTIDE SEQUENCE</scope>
    <source>
        <strain evidence="1">SIO1C4</strain>
    </source>
</reference>
<accession>A0A6B3NM94</accession>
<dbReference type="GO" id="GO:0016740">
    <property type="term" value="F:transferase activity"/>
    <property type="evidence" value="ECO:0007669"/>
    <property type="project" value="UniProtKB-KW"/>
</dbReference>
<gene>
    <name evidence="1" type="ORF">F6J89_28770</name>
</gene>
<keyword evidence="1" id="KW-0808">Transferase</keyword>
<feature type="non-terminal residue" evidence="1">
    <location>
        <position position="54"/>
    </location>
</feature>
<protein>
    <submittedName>
        <fullName evidence="1">Glycosyltransferase family 4 protein</fullName>
    </submittedName>
</protein>
<organism evidence="1">
    <name type="scientific">Symploca sp. SIO1C4</name>
    <dbReference type="NCBI Taxonomy" id="2607765"/>
    <lineage>
        <taxon>Bacteria</taxon>
        <taxon>Bacillati</taxon>
        <taxon>Cyanobacteriota</taxon>
        <taxon>Cyanophyceae</taxon>
        <taxon>Coleofasciculales</taxon>
        <taxon>Coleofasciculaceae</taxon>
        <taxon>Symploca</taxon>
    </lineage>
</organism>
<sequence length="54" mass="5551">MSNLLRLLFISSPVGRLGSGVGGGVELTLRNIAVEMLGRGHGVTIVAAKGSTTW</sequence>
<dbReference type="EMBL" id="JAAHFQ010000839">
    <property type="protein sequence ID" value="NER31502.1"/>
    <property type="molecule type" value="Genomic_DNA"/>
</dbReference>
<name>A0A6B3NM94_9CYAN</name>
<comment type="caution">
    <text evidence="1">The sequence shown here is derived from an EMBL/GenBank/DDBJ whole genome shotgun (WGS) entry which is preliminary data.</text>
</comment>